<organism evidence="1 2">
    <name type="scientific">Desulfobotulus mexicanus</name>
    <dbReference type="NCBI Taxonomy" id="2586642"/>
    <lineage>
        <taxon>Bacteria</taxon>
        <taxon>Pseudomonadati</taxon>
        <taxon>Thermodesulfobacteriota</taxon>
        <taxon>Desulfobacteria</taxon>
        <taxon>Desulfobacterales</taxon>
        <taxon>Desulfobacteraceae</taxon>
        <taxon>Desulfobotulus</taxon>
    </lineage>
</organism>
<dbReference type="RefSeq" id="WP_139447475.1">
    <property type="nucleotide sequence ID" value="NZ_VDMB01000006.1"/>
</dbReference>
<keyword evidence="2" id="KW-1185">Reference proteome</keyword>
<gene>
    <name evidence="1" type="ORF">FIM25_06370</name>
</gene>
<accession>A0A5Q4VGA0</accession>
<proteinExistence type="predicted"/>
<dbReference type="Proteomes" id="UP000321899">
    <property type="component" value="Unassembled WGS sequence"/>
</dbReference>
<evidence type="ECO:0000313" key="1">
    <source>
        <dbReference type="EMBL" id="TYT75021.1"/>
    </source>
</evidence>
<dbReference type="OrthoDB" id="6456577at2"/>
<dbReference type="EMBL" id="VDMB01000006">
    <property type="protein sequence ID" value="TYT75021.1"/>
    <property type="molecule type" value="Genomic_DNA"/>
</dbReference>
<reference evidence="1 2" key="1">
    <citation type="submission" date="2019-06" db="EMBL/GenBank/DDBJ databases">
        <title>Desulfobotulus mexicanus sp. nov., a novel sulfate-reducing bacterium isolated from the sediment of an alkaline crater lake in Mexico.</title>
        <authorList>
            <person name="Hirschler-Rea A."/>
        </authorList>
    </citation>
    <scope>NUCLEOTIDE SEQUENCE [LARGE SCALE GENOMIC DNA]</scope>
    <source>
        <strain evidence="1 2">PAR22N</strain>
    </source>
</reference>
<sequence length="297" mass="34354">MIRVKTGIRAEEVRLKSQHVLFVEGKDKNSVDPKVLDALFGQSIRIEPLGASFSVRSVAEALFPYHPTYYFLIDRDHHDNTFIDKCWTNFPDPATHNLLVWRRREIENYFLEPEYLFQSRFCRVSQEELERQVLRFANERLYLDAANHVVTSIREELKRNWIQIFSNPADFPDKEKALQKLKNAGEFHQHSANVEQKVSAGEVERRFHSYLESMSGGKTPLALGTGDWLHMIQGKKVLAQLIHSGCFQVLDSNGKPVTGREKINAVIKDLLQQGMEKQPGDFVALKQLIDKRIKEKH</sequence>
<evidence type="ECO:0000313" key="2">
    <source>
        <dbReference type="Proteomes" id="UP000321899"/>
    </source>
</evidence>
<name>A0A5Q4VGA0_9BACT</name>
<dbReference type="AlphaFoldDB" id="A0A5Q4VGA0"/>
<comment type="caution">
    <text evidence="1">The sequence shown here is derived from an EMBL/GenBank/DDBJ whole genome shotgun (WGS) entry which is preliminary data.</text>
</comment>
<protein>
    <submittedName>
        <fullName evidence="1">Uncharacterized protein</fullName>
    </submittedName>
</protein>